<dbReference type="EMBL" id="JOJR01002244">
    <property type="protein sequence ID" value="RCN28907.1"/>
    <property type="molecule type" value="Genomic_DNA"/>
</dbReference>
<dbReference type="Proteomes" id="UP000252519">
    <property type="component" value="Unassembled WGS sequence"/>
</dbReference>
<evidence type="ECO:0000256" key="3">
    <source>
        <dbReference type="SAM" id="MobiDB-lite"/>
    </source>
</evidence>
<proteinExistence type="predicted"/>
<evidence type="ECO:0000256" key="1">
    <source>
        <dbReference type="ARBA" id="ARBA00022630"/>
    </source>
</evidence>
<dbReference type="Pfam" id="PF00724">
    <property type="entry name" value="Oxidored_FMN"/>
    <property type="match status" value="1"/>
</dbReference>
<protein>
    <submittedName>
        <fullName evidence="5">Oxidoreductase, FAD/FMN-binding protein</fullName>
    </submittedName>
</protein>
<evidence type="ECO:0000256" key="2">
    <source>
        <dbReference type="ARBA" id="ARBA00023002"/>
    </source>
</evidence>
<gene>
    <name evidence="5" type="ORF">ANCCAN_25345</name>
</gene>
<reference evidence="5 6" key="1">
    <citation type="submission" date="2014-10" db="EMBL/GenBank/DDBJ databases">
        <title>Draft genome of the hookworm Ancylostoma caninum.</title>
        <authorList>
            <person name="Mitreva M."/>
        </authorList>
    </citation>
    <scope>NUCLEOTIDE SEQUENCE [LARGE SCALE GENOMIC DNA]</scope>
    <source>
        <strain evidence="5 6">Baltimore</strain>
    </source>
</reference>
<dbReference type="STRING" id="29170.A0A368FFG2"/>
<dbReference type="GO" id="GO:0010181">
    <property type="term" value="F:FMN binding"/>
    <property type="evidence" value="ECO:0007669"/>
    <property type="project" value="InterPro"/>
</dbReference>
<name>A0A368FFG2_ANCCA</name>
<feature type="region of interest" description="Disordered" evidence="3">
    <location>
        <begin position="23"/>
        <end position="44"/>
    </location>
</feature>
<dbReference type="InterPro" id="IPR001155">
    <property type="entry name" value="OxRdtase_FMN_N"/>
</dbReference>
<dbReference type="SUPFAM" id="SSF51395">
    <property type="entry name" value="FMN-linked oxidoreductases"/>
    <property type="match status" value="1"/>
</dbReference>
<dbReference type="AlphaFoldDB" id="A0A368FFG2"/>
<dbReference type="OrthoDB" id="1663137at2759"/>
<dbReference type="GO" id="GO:0016491">
    <property type="term" value="F:oxidoreductase activity"/>
    <property type="evidence" value="ECO:0007669"/>
    <property type="project" value="UniProtKB-KW"/>
</dbReference>
<accession>A0A368FFG2</accession>
<keyword evidence="2" id="KW-0560">Oxidoreductase</keyword>
<evidence type="ECO:0000313" key="6">
    <source>
        <dbReference type="Proteomes" id="UP000252519"/>
    </source>
</evidence>
<feature type="domain" description="NADH:flavin oxidoreductase/NADH oxidase N-terminal" evidence="4">
    <location>
        <begin position="184"/>
        <end position="380"/>
    </location>
</feature>
<keyword evidence="6" id="KW-1185">Reference proteome</keyword>
<evidence type="ECO:0000313" key="5">
    <source>
        <dbReference type="EMBL" id="RCN28907.1"/>
    </source>
</evidence>
<keyword evidence="1" id="KW-0285">Flavoprotein</keyword>
<dbReference type="PANTHER" id="PTHR43656">
    <property type="entry name" value="BINDING OXIDOREDUCTASE, PUTATIVE (AFU_ORTHOLOGUE AFUA_2G08260)-RELATED"/>
    <property type="match status" value="1"/>
</dbReference>
<dbReference type="Gene3D" id="3.20.20.70">
    <property type="entry name" value="Aldolase class I"/>
    <property type="match status" value="2"/>
</dbReference>
<sequence>MPFRNRSANNSFSKNSGITLKSVLPRRDSFHPPDTSGEDERKLSKPDVICNDLRTIEPPLHFLDVHERIPAEKTDVSALGKEICFRNGRVAKNRFLKAAMSERSATWDFEDLSRRGIATQELINVYDKWGHGGFGVIVTGNIIVDPAGRQTPVYVNKYPYSCSDKRLVGGVIKAAQPVPLALDQIKTEVIDRFVYAAKVAYETGFDGVELHAAHGYLLSQFLSPTTNDRTDRYGGTLKNRARIIIEIMEAIRNETSERFILGIKTNSVEFQPNGLNIDDAKAACSLMEKCGFDFVELSGGTLEKPAWMHERVSSMNREAFFMEFAEKIQPVFKKTVVYVTGGFRTATGMVKAVKSGATDGIGLARPVTAEPDLPLKILSGFCHSATDTKVNPDDFIMTFLVSTSQISQMGRLPTSVLTSICEGIADLSIQEEAENFKERAAEWILETRKNRDSRKPAPEVFHYKSLF</sequence>
<comment type="caution">
    <text evidence="5">The sequence shown here is derived from an EMBL/GenBank/DDBJ whole genome shotgun (WGS) entry which is preliminary data.</text>
</comment>
<dbReference type="InterPro" id="IPR013785">
    <property type="entry name" value="Aldolase_TIM"/>
</dbReference>
<evidence type="ECO:0000259" key="4">
    <source>
        <dbReference type="Pfam" id="PF00724"/>
    </source>
</evidence>
<dbReference type="InterPro" id="IPR051799">
    <property type="entry name" value="NADH_flavin_oxidoreductase"/>
</dbReference>
<dbReference type="PANTHER" id="PTHR43656:SF5">
    <property type="entry name" value="NADH:FLAVIN OXIDOREDUCTASE_NADH OXIDASE N-TERMINAL DOMAIN-CONTAINING PROTEIN"/>
    <property type="match status" value="1"/>
</dbReference>
<organism evidence="5 6">
    <name type="scientific">Ancylostoma caninum</name>
    <name type="common">Dog hookworm</name>
    <dbReference type="NCBI Taxonomy" id="29170"/>
    <lineage>
        <taxon>Eukaryota</taxon>
        <taxon>Metazoa</taxon>
        <taxon>Ecdysozoa</taxon>
        <taxon>Nematoda</taxon>
        <taxon>Chromadorea</taxon>
        <taxon>Rhabditida</taxon>
        <taxon>Rhabditina</taxon>
        <taxon>Rhabditomorpha</taxon>
        <taxon>Strongyloidea</taxon>
        <taxon>Ancylostomatidae</taxon>
        <taxon>Ancylostomatinae</taxon>
        <taxon>Ancylostoma</taxon>
    </lineage>
</organism>